<keyword evidence="2" id="KW-1185">Reference proteome</keyword>
<reference evidence="1 2" key="1">
    <citation type="submission" date="2019-07" db="EMBL/GenBank/DDBJ databases">
        <title>Genomic Encyclopedia of Archaeal and Bacterial Type Strains, Phase II (KMG-II): from individual species to whole genera.</title>
        <authorList>
            <person name="Goeker M."/>
        </authorList>
    </citation>
    <scope>NUCLEOTIDE SEQUENCE [LARGE SCALE GENOMIC DNA]</scope>
    <source>
        <strain evidence="1 2">DSM 46842</strain>
    </source>
</reference>
<gene>
    <name evidence="1" type="ORF">BD833_108108</name>
</gene>
<dbReference type="Pfam" id="PF04134">
    <property type="entry name" value="DCC1-like"/>
    <property type="match status" value="1"/>
</dbReference>
<dbReference type="AlphaFoldDB" id="A0A5S5CSX3"/>
<protein>
    <submittedName>
        <fullName evidence="1">Putative DCC family thiol-disulfide oxidoreductase YuxK</fullName>
    </submittedName>
</protein>
<dbReference type="InterPro" id="IPR007263">
    <property type="entry name" value="DCC1-like"/>
</dbReference>
<dbReference type="GO" id="GO:0015035">
    <property type="term" value="F:protein-disulfide reductase activity"/>
    <property type="evidence" value="ECO:0007669"/>
    <property type="project" value="InterPro"/>
</dbReference>
<accession>A0A5S5CSX3</accession>
<dbReference type="RefSeq" id="WP_166533642.1">
    <property type="nucleotide sequence ID" value="NZ_VNHW01000008.1"/>
</dbReference>
<organism evidence="1 2">
    <name type="scientific">Blastococcus xanthinilyticus</name>
    <dbReference type="NCBI Taxonomy" id="1564164"/>
    <lineage>
        <taxon>Bacteria</taxon>
        <taxon>Bacillati</taxon>
        <taxon>Actinomycetota</taxon>
        <taxon>Actinomycetes</taxon>
        <taxon>Geodermatophilales</taxon>
        <taxon>Geodermatophilaceae</taxon>
        <taxon>Blastococcus</taxon>
    </lineage>
</organism>
<name>A0A5S5CSX3_9ACTN</name>
<evidence type="ECO:0000313" key="1">
    <source>
        <dbReference type="EMBL" id="TYP86823.1"/>
    </source>
</evidence>
<evidence type="ECO:0000313" key="2">
    <source>
        <dbReference type="Proteomes" id="UP000322499"/>
    </source>
</evidence>
<sequence>MPVPTLVFDGDCAFCARCADAARRILPADCAVTPWQSFDLAAVGVTPERAQREVLWVGADGAVTGGAPAVARALRAAAGVWRVLRLVGVLLSLPPVRWVAPPVYRLVAANRHRLPGGAAACRVVLPPPEPVTGSGRVDRS</sequence>
<dbReference type="EMBL" id="VNHW01000008">
    <property type="protein sequence ID" value="TYP86823.1"/>
    <property type="molecule type" value="Genomic_DNA"/>
</dbReference>
<proteinExistence type="predicted"/>
<comment type="caution">
    <text evidence="1">The sequence shown here is derived from an EMBL/GenBank/DDBJ whole genome shotgun (WGS) entry which is preliminary data.</text>
</comment>
<dbReference type="Proteomes" id="UP000322499">
    <property type="component" value="Unassembled WGS sequence"/>
</dbReference>